<name>A0A2D1U146_9SPHI</name>
<dbReference type="RefSeq" id="WP_099437284.1">
    <property type="nucleotide sequence ID" value="NZ_CP024091.1"/>
</dbReference>
<dbReference type="EMBL" id="CP024091">
    <property type="protein sequence ID" value="ATP55331.1"/>
    <property type="molecule type" value="Genomic_DNA"/>
</dbReference>
<dbReference type="KEGG" id="pgs:CPT03_02045"/>
<dbReference type="Gene3D" id="3.30.420.260">
    <property type="match status" value="1"/>
</dbReference>
<organism evidence="1 2">
    <name type="scientific">Pedobacter ginsengisoli</name>
    <dbReference type="NCBI Taxonomy" id="363852"/>
    <lineage>
        <taxon>Bacteria</taxon>
        <taxon>Pseudomonadati</taxon>
        <taxon>Bacteroidota</taxon>
        <taxon>Sphingobacteriia</taxon>
        <taxon>Sphingobacteriales</taxon>
        <taxon>Sphingobacteriaceae</taxon>
        <taxon>Pedobacter</taxon>
    </lineage>
</organism>
<evidence type="ECO:0008006" key="3">
    <source>
        <dbReference type="Google" id="ProtNLM"/>
    </source>
</evidence>
<dbReference type="Pfam" id="PF12864">
    <property type="entry name" value="DUF3822"/>
    <property type="match status" value="1"/>
</dbReference>
<keyword evidence="2" id="KW-1185">Reference proteome</keyword>
<dbReference type="InterPro" id="IPR024213">
    <property type="entry name" value="DUF3822"/>
</dbReference>
<protein>
    <recommendedName>
        <fullName evidence="3">DUF3822 domain-containing protein</fullName>
    </recommendedName>
</protein>
<dbReference type="OrthoDB" id="765136at2"/>
<dbReference type="CDD" id="cd24013">
    <property type="entry name" value="ASKHA_ATPase_BT3980-like"/>
    <property type="match status" value="1"/>
</dbReference>
<sequence length="276" mass="31213">MNSKNSILLVDPEFDPNTATNCNLLIKITADSFSYAIIDKSSNQLKAVYDQQECQNVSKQLSEKLRTDSYLSLPFKEIKASVHTENSIAIPNDLFNEQSLNDYAKFFTEEQSNNLYTQPSANFGFTSIFTLNKFIEESLNISLSNCRLFDHAAPVLELSKNNDNLSLTLDFTVGSFNAIYTDGGKLIFQNYFQIENTEEFNYYLLFIINQLNIDALNTNIHLSGIINEGDGQYKCIEKYFNAINFTSTTGNKADNKILDDMPAHYYSSLLALDQCG</sequence>
<gene>
    <name evidence="1" type="ORF">CPT03_02045</name>
</gene>
<evidence type="ECO:0000313" key="1">
    <source>
        <dbReference type="EMBL" id="ATP55331.1"/>
    </source>
</evidence>
<proteinExistence type="predicted"/>
<evidence type="ECO:0000313" key="2">
    <source>
        <dbReference type="Proteomes" id="UP000223749"/>
    </source>
</evidence>
<dbReference type="AlphaFoldDB" id="A0A2D1U146"/>
<dbReference type="Proteomes" id="UP000223749">
    <property type="component" value="Chromosome"/>
</dbReference>
<reference evidence="1 2" key="1">
    <citation type="submission" date="2017-10" db="EMBL/GenBank/DDBJ databases">
        <title>Whole genome of Pedobacter ginsengisoli T01R-27 isolated from tomato rhizosphere.</title>
        <authorList>
            <person name="Weon H.-Y."/>
            <person name="Lee S.A."/>
            <person name="Sang M.K."/>
            <person name="Song J."/>
        </authorList>
    </citation>
    <scope>NUCLEOTIDE SEQUENCE [LARGE SCALE GENOMIC DNA]</scope>
    <source>
        <strain evidence="1 2">T01R-27</strain>
    </source>
</reference>
<dbReference type="Gene3D" id="3.30.420.250">
    <property type="match status" value="1"/>
</dbReference>
<accession>A0A2D1U146</accession>